<feature type="chain" id="PRO_5042228807" description="Secreted protein" evidence="1">
    <location>
        <begin position="25"/>
        <end position="110"/>
    </location>
</feature>
<sequence>MPLALKVALLNAVIPIQTTTLTLCHLPFLPYPFCCPFHSCRNDTCNRFCHCLPHCNFQVLLANSPQHNHYLARHTDRSPTITSFLPRSRHHPSGIQPTSYPFHLSLFSYN</sequence>
<comment type="caution">
    <text evidence="2">The sequence shown here is derived from an EMBL/GenBank/DDBJ whole genome shotgun (WGS) entry which is preliminary data.</text>
</comment>
<reference evidence="2" key="1">
    <citation type="journal article" date="2023" name="Mol. Phylogenet. Evol.">
        <title>Genome-scale phylogeny and comparative genomics of the fungal order Sordariales.</title>
        <authorList>
            <person name="Hensen N."/>
            <person name="Bonometti L."/>
            <person name="Westerberg I."/>
            <person name="Brannstrom I.O."/>
            <person name="Guillou S."/>
            <person name="Cros-Aarteil S."/>
            <person name="Calhoun S."/>
            <person name="Haridas S."/>
            <person name="Kuo A."/>
            <person name="Mondo S."/>
            <person name="Pangilinan J."/>
            <person name="Riley R."/>
            <person name="LaButti K."/>
            <person name="Andreopoulos B."/>
            <person name="Lipzen A."/>
            <person name="Chen C."/>
            <person name="Yan M."/>
            <person name="Daum C."/>
            <person name="Ng V."/>
            <person name="Clum A."/>
            <person name="Steindorff A."/>
            <person name="Ohm R.A."/>
            <person name="Martin F."/>
            <person name="Silar P."/>
            <person name="Natvig D.O."/>
            <person name="Lalanne C."/>
            <person name="Gautier V."/>
            <person name="Ament-Velasquez S.L."/>
            <person name="Kruys A."/>
            <person name="Hutchinson M.I."/>
            <person name="Powell A.J."/>
            <person name="Barry K."/>
            <person name="Miller A.N."/>
            <person name="Grigoriev I.V."/>
            <person name="Debuchy R."/>
            <person name="Gladieux P."/>
            <person name="Hiltunen Thoren M."/>
            <person name="Johannesson H."/>
        </authorList>
    </citation>
    <scope>NUCLEOTIDE SEQUENCE</scope>
    <source>
        <strain evidence="2">CBS 232.78</strain>
    </source>
</reference>
<dbReference type="Proteomes" id="UP001285441">
    <property type="component" value="Unassembled WGS sequence"/>
</dbReference>
<keyword evidence="3" id="KW-1185">Reference proteome</keyword>
<evidence type="ECO:0008006" key="4">
    <source>
        <dbReference type="Google" id="ProtNLM"/>
    </source>
</evidence>
<dbReference type="EMBL" id="JAULSW010000001">
    <property type="protein sequence ID" value="KAK3393342.1"/>
    <property type="molecule type" value="Genomic_DNA"/>
</dbReference>
<evidence type="ECO:0000256" key="1">
    <source>
        <dbReference type="SAM" id="SignalP"/>
    </source>
</evidence>
<dbReference type="AlphaFoldDB" id="A0AAE0P4T6"/>
<accession>A0AAE0P4T6</accession>
<evidence type="ECO:0000313" key="3">
    <source>
        <dbReference type="Proteomes" id="UP001285441"/>
    </source>
</evidence>
<keyword evidence="1" id="KW-0732">Signal</keyword>
<evidence type="ECO:0000313" key="2">
    <source>
        <dbReference type="EMBL" id="KAK3393342.1"/>
    </source>
</evidence>
<feature type="signal peptide" evidence="1">
    <location>
        <begin position="1"/>
        <end position="24"/>
    </location>
</feature>
<gene>
    <name evidence="2" type="ORF">B0H63DRAFT_15780</name>
</gene>
<organism evidence="2 3">
    <name type="scientific">Podospora didyma</name>
    <dbReference type="NCBI Taxonomy" id="330526"/>
    <lineage>
        <taxon>Eukaryota</taxon>
        <taxon>Fungi</taxon>
        <taxon>Dikarya</taxon>
        <taxon>Ascomycota</taxon>
        <taxon>Pezizomycotina</taxon>
        <taxon>Sordariomycetes</taxon>
        <taxon>Sordariomycetidae</taxon>
        <taxon>Sordariales</taxon>
        <taxon>Podosporaceae</taxon>
        <taxon>Podospora</taxon>
    </lineage>
</organism>
<protein>
    <recommendedName>
        <fullName evidence="4">Secreted protein</fullName>
    </recommendedName>
</protein>
<proteinExistence type="predicted"/>
<name>A0AAE0P4T6_9PEZI</name>
<reference evidence="2" key="2">
    <citation type="submission" date="2023-06" db="EMBL/GenBank/DDBJ databases">
        <authorList>
            <consortium name="Lawrence Berkeley National Laboratory"/>
            <person name="Haridas S."/>
            <person name="Hensen N."/>
            <person name="Bonometti L."/>
            <person name="Westerberg I."/>
            <person name="Brannstrom I.O."/>
            <person name="Guillou S."/>
            <person name="Cros-Aarteil S."/>
            <person name="Calhoun S."/>
            <person name="Kuo A."/>
            <person name="Mondo S."/>
            <person name="Pangilinan J."/>
            <person name="Riley R."/>
            <person name="LaButti K."/>
            <person name="Andreopoulos B."/>
            <person name="Lipzen A."/>
            <person name="Chen C."/>
            <person name="Yanf M."/>
            <person name="Daum C."/>
            <person name="Ng V."/>
            <person name="Clum A."/>
            <person name="Steindorff A."/>
            <person name="Ohm R."/>
            <person name="Martin F."/>
            <person name="Silar P."/>
            <person name="Natvig D."/>
            <person name="Lalanne C."/>
            <person name="Gautier V."/>
            <person name="Ament-velasquez S.L."/>
            <person name="Kruys A."/>
            <person name="Hutchinson M.I."/>
            <person name="Powell A.J."/>
            <person name="Barry K."/>
            <person name="Miller A.N."/>
            <person name="Grigoriev I.V."/>
            <person name="Debuchy R."/>
            <person name="Gladieux P."/>
            <person name="Thoren M.H."/>
            <person name="Johannesson H."/>
        </authorList>
    </citation>
    <scope>NUCLEOTIDE SEQUENCE</scope>
    <source>
        <strain evidence="2">CBS 232.78</strain>
    </source>
</reference>